<dbReference type="STRING" id="268739.Nmlp_1989"/>
<dbReference type="EMBL" id="HF582854">
    <property type="protein sequence ID" value="CCQ36173.1"/>
    <property type="molecule type" value="Genomic_DNA"/>
</dbReference>
<evidence type="ECO:0000313" key="2">
    <source>
        <dbReference type="EMBL" id="CCQ36173.1"/>
    </source>
</evidence>
<protein>
    <submittedName>
        <fullName evidence="2">Uncharacterized protein</fullName>
    </submittedName>
</protein>
<dbReference type="HOGENOM" id="CLU_2646017_0_0_2"/>
<sequence length="76" mass="7752">MGALVVSGPSLVRRSGRSDTGSPPDGPGASVDPDPVFAFRPVCVRAIGEQLGCLIRENVAMAVERAGGFGVNRGLT</sequence>
<name>M1XKM6_NATM8</name>
<gene>
    <name evidence="2" type="ordered locus">Nmlp_1989</name>
</gene>
<dbReference type="AlphaFoldDB" id="M1XKM6"/>
<proteinExistence type="predicted"/>
<keyword evidence="3" id="KW-1185">Reference proteome</keyword>
<reference evidence="2 3" key="1">
    <citation type="journal article" date="2013" name="Genome Announc.">
        <title>Genome of the haloarchaeon Natronomonas moolapensis, a neutrophilic member of a previously haloalkaliphilic genus.</title>
        <authorList>
            <person name="Dyall-Smith M.L."/>
            <person name="Pfeiffer F."/>
            <person name="Oberwinkler T."/>
            <person name="Klee K."/>
            <person name="Rampp M."/>
            <person name="Palm P."/>
            <person name="Gross K."/>
            <person name="Schuster S.C."/>
            <person name="Oesterhelt D."/>
        </authorList>
    </citation>
    <scope>NUCLEOTIDE SEQUENCE [LARGE SCALE GENOMIC DNA]</scope>
    <source>
        <strain evidence="3">DSM 18674 / JCM 14361 / 8.8.11</strain>
    </source>
</reference>
<evidence type="ECO:0000313" key="3">
    <source>
        <dbReference type="Proteomes" id="UP000011867"/>
    </source>
</evidence>
<dbReference type="KEGG" id="nmo:Nmlp_1989"/>
<accession>M1XKM6</accession>
<feature type="region of interest" description="Disordered" evidence="1">
    <location>
        <begin position="1"/>
        <end position="35"/>
    </location>
</feature>
<evidence type="ECO:0000256" key="1">
    <source>
        <dbReference type="SAM" id="MobiDB-lite"/>
    </source>
</evidence>
<organism evidence="2 3">
    <name type="scientific">Natronomonas moolapensis (strain DSM 18674 / CECT 7526 / JCM 14361 / 8.8.11)</name>
    <dbReference type="NCBI Taxonomy" id="268739"/>
    <lineage>
        <taxon>Archaea</taxon>
        <taxon>Methanobacteriati</taxon>
        <taxon>Methanobacteriota</taxon>
        <taxon>Stenosarchaea group</taxon>
        <taxon>Halobacteria</taxon>
        <taxon>Halobacteriales</taxon>
        <taxon>Natronomonadaceae</taxon>
        <taxon>Natronomonas</taxon>
    </lineage>
</organism>
<dbReference type="Proteomes" id="UP000011867">
    <property type="component" value="Chromosome"/>
</dbReference>